<proteinExistence type="predicted"/>
<dbReference type="EMBL" id="HG917868">
    <property type="protein sequence ID" value="CDM69285.1"/>
    <property type="molecule type" value="Genomic_DNA"/>
</dbReference>
<sequence length="74" mass="8547">MNNKNTKLNNQELRLNEIINLVENYTRTAKHLETHSNISSPNKIAEAKDIQARREDAINHLKNKILCNENSSFS</sequence>
<organism evidence="2 3">
    <name type="scientific">Clostridium bornimense</name>
    <dbReference type="NCBI Taxonomy" id="1216932"/>
    <lineage>
        <taxon>Bacteria</taxon>
        <taxon>Bacillati</taxon>
        <taxon>Bacillota</taxon>
        <taxon>Clostridia</taxon>
        <taxon>Eubacteriales</taxon>
        <taxon>Clostridiaceae</taxon>
        <taxon>Clostridium</taxon>
    </lineage>
</organism>
<dbReference type="KEGG" id="clt:CM240_2128"/>
<feature type="coiled-coil region" evidence="1">
    <location>
        <begin position="1"/>
        <end position="28"/>
    </location>
</feature>
<gene>
    <name evidence="2" type="ORF">CM240_2128</name>
</gene>
<evidence type="ECO:0000313" key="2">
    <source>
        <dbReference type="EMBL" id="CDM69285.1"/>
    </source>
</evidence>
<evidence type="ECO:0008006" key="4">
    <source>
        <dbReference type="Google" id="ProtNLM"/>
    </source>
</evidence>
<dbReference type="RefSeq" id="WP_051483806.1">
    <property type="nucleotide sequence ID" value="NZ_HG917868.1"/>
</dbReference>
<accession>W6SHU1</accession>
<evidence type="ECO:0000313" key="3">
    <source>
        <dbReference type="Proteomes" id="UP000019426"/>
    </source>
</evidence>
<evidence type="ECO:0000256" key="1">
    <source>
        <dbReference type="SAM" id="Coils"/>
    </source>
</evidence>
<dbReference type="PATRIC" id="fig|1216932.3.peg.2128"/>
<dbReference type="HOGENOM" id="CLU_2681135_0_0_9"/>
<name>W6SHU1_9CLOT</name>
<protein>
    <recommendedName>
        <fullName evidence="4">Protein Tlp homolog</fullName>
    </recommendedName>
</protein>
<dbReference type="OrthoDB" id="1716599at2"/>
<dbReference type="eggNOG" id="ENOG50330AG">
    <property type="taxonomic scope" value="Bacteria"/>
</dbReference>
<reference evidence="2 3" key="1">
    <citation type="submission" date="2013-11" db="EMBL/GenBank/DDBJ databases">
        <title>Complete genome sequence of Clostridum sp. M2/40.</title>
        <authorList>
            <person name="Wibberg D."/>
            <person name="Puehler A."/>
            <person name="Schlueter A."/>
        </authorList>
    </citation>
    <scope>NUCLEOTIDE SEQUENCE [LARGE SCALE GENOMIC DNA]</scope>
    <source>
        <strain evidence="3">M2/40</strain>
    </source>
</reference>
<dbReference type="AlphaFoldDB" id="W6SHU1"/>
<keyword evidence="1" id="KW-0175">Coiled coil</keyword>
<dbReference type="Proteomes" id="UP000019426">
    <property type="component" value="Chromosome M2/40_rep1"/>
</dbReference>
<keyword evidence="3" id="KW-1185">Reference proteome</keyword>